<dbReference type="GO" id="GO:0015630">
    <property type="term" value="C:microtubule cytoskeleton"/>
    <property type="evidence" value="ECO:0007669"/>
    <property type="project" value="UniProtKB-ARBA"/>
</dbReference>
<dbReference type="SUPFAM" id="SSF48097">
    <property type="entry name" value="Regulator of G-protein signaling, RGS"/>
    <property type="match status" value="1"/>
</dbReference>
<geneLocation type="mitochondrion" evidence="7"/>
<dbReference type="Gene3D" id="1.10.167.10">
    <property type="entry name" value="Regulator of G-protein Signalling 4, domain 2"/>
    <property type="match status" value="1"/>
</dbReference>
<feature type="transmembrane region" description="Helical" evidence="5">
    <location>
        <begin position="67"/>
        <end position="86"/>
    </location>
</feature>
<feature type="transmembrane region" description="Helical" evidence="5">
    <location>
        <begin position="189"/>
        <end position="209"/>
    </location>
</feature>
<keyword evidence="2" id="KW-0963">Cytoplasm</keyword>
<protein>
    <recommendedName>
        <fullName evidence="6">RGS domain-containing protein</fullName>
    </recommendedName>
</protein>
<keyword evidence="5" id="KW-0812">Transmembrane</keyword>
<accession>A0A3P3Y7H4</accession>
<gene>
    <name evidence="7" type="ORF">PLBR_LOCUS3334</name>
</gene>
<dbReference type="InterPro" id="IPR016137">
    <property type="entry name" value="RGS"/>
</dbReference>
<feature type="region of interest" description="Disordered" evidence="4">
    <location>
        <begin position="628"/>
        <end position="649"/>
    </location>
</feature>
<dbReference type="PANTHER" id="PTHR15431">
    <property type="entry name" value="FGFR1 ONCOGENE PARTNER/LISH DOMAIN-CONTAINING PROTEIN"/>
    <property type="match status" value="1"/>
</dbReference>
<feature type="transmembrane region" description="Helical" evidence="5">
    <location>
        <begin position="38"/>
        <end position="61"/>
    </location>
</feature>
<keyword evidence="3" id="KW-0206">Cytoskeleton</keyword>
<evidence type="ECO:0000256" key="5">
    <source>
        <dbReference type="SAM" id="Phobius"/>
    </source>
</evidence>
<dbReference type="AlphaFoldDB" id="A0A3P3Y7H4"/>
<dbReference type="PANTHER" id="PTHR15431:SF4">
    <property type="entry name" value="PROTEIN TONNEAU 1B"/>
    <property type="match status" value="1"/>
</dbReference>
<dbReference type="SMART" id="SM00315">
    <property type="entry name" value="RGS"/>
    <property type="match status" value="1"/>
</dbReference>
<organism evidence="7 8">
    <name type="scientific">Plasmodiophora brassicae</name>
    <name type="common">Clubroot disease agent</name>
    <dbReference type="NCBI Taxonomy" id="37360"/>
    <lineage>
        <taxon>Eukaryota</taxon>
        <taxon>Sar</taxon>
        <taxon>Rhizaria</taxon>
        <taxon>Endomyxa</taxon>
        <taxon>Phytomyxea</taxon>
        <taxon>Plasmodiophorida</taxon>
        <taxon>Plasmodiophoridae</taxon>
        <taxon>Plasmodiophora</taxon>
    </lineage>
</organism>
<dbReference type="Pfam" id="PF00615">
    <property type="entry name" value="RGS"/>
    <property type="match status" value="1"/>
</dbReference>
<feature type="transmembrane region" description="Helical" evidence="5">
    <location>
        <begin position="229"/>
        <end position="247"/>
    </location>
</feature>
<feature type="transmembrane region" description="Helical" evidence="5">
    <location>
        <begin position="6"/>
        <end position="26"/>
    </location>
</feature>
<dbReference type="Pfam" id="PF16045">
    <property type="entry name" value="LisH_2"/>
    <property type="match status" value="1"/>
</dbReference>
<dbReference type="CDD" id="cd07440">
    <property type="entry name" value="RGS"/>
    <property type="match status" value="1"/>
</dbReference>
<name>A0A3P3Y7H4_PLABS</name>
<dbReference type="EMBL" id="OVEO01000005">
    <property type="protein sequence ID" value="SPQ96119.1"/>
    <property type="molecule type" value="Genomic_DNA"/>
</dbReference>
<feature type="transmembrane region" description="Helical" evidence="5">
    <location>
        <begin position="147"/>
        <end position="169"/>
    </location>
</feature>
<dbReference type="Gene3D" id="1.20.960.40">
    <property type="match status" value="1"/>
</dbReference>
<keyword evidence="5" id="KW-1133">Transmembrane helix</keyword>
<keyword evidence="7" id="KW-0496">Mitochondrion</keyword>
<keyword evidence="5" id="KW-0472">Membrane</keyword>
<evidence type="ECO:0000313" key="8">
    <source>
        <dbReference type="Proteomes" id="UP000290189"/>
    </source>
</evidence>
<evidence type="ECO:0000256" key="1">
    <source>
        <dbReference type="ARBA" id="ARBA00004245"/>
    </source>
</evidence>
<dbReference type="PROSITE" id="PS50132">
    <property type="entry name" value="RGS"/>
    <property type="match status" value="1"/>
</dbReference>
<dbReference type="SMART" id="SM00667">
    <property type="entry name" value="LisH"/>
    <property type="match status" value="1"/>
</dbReference>
<evidence type="ECO:0000313" key="7">
    <source>
        <dbReference type="EMBL" id="SPQ96119.1"/>
    </source>
</evidence>
<evidence type="ECO:0000256" key="4">
    <source>
        <dbReference type="SAM" id="MobiDB-lite"/>
    </source>
</evidence>
<dbReference type="InterPro" id="IPR006594">
    <property type="entry name" value="LisH"/>
</dbReference>
<dbReference type="InterPro" id="IPR044926">
    <property type="entry name" value="RGS_subdomain_2"/>
</dbReference>
<dbReference type="PROSITE" id="PS50896">
    <property type="entry name" value="LISH"/>
    <property type="match status" value="1"/>
</dbReference>
<evidence type="ECO:0000256" key="3">
    <source>
        <dbReference type="ARBA" id="ARBA00023212"/>
    </source>
</evidence>
<proteinExistence type="predicted"/>
<sequence length="649" mass="72773">MSWRLVLVLQAILTLYQPVYLIKYARRRQSYPIRVWRAKLAVVAGVAIVLQEWVLMIIMAFDNVPVVAAAVILVVLQSLSIDAIVWQSACMFHQLRIVKQQIIIAQMMATGDTSSLSISRRRSLPRKCSRSTTEVDRSRWFLSVKAMIGFMAINWVLAFLPVIVILSLHRDLLQQPAGHCYDRLWSSCGLMVSIVWIKFALTLSVPVIVASLSQDIIDISGMRWSLKKLGMLLIGNYGLLAVLMTFVPVVGAVFGNLSIVVLHAVFYILIIRAVRASQPRNNDASVVPDNEVEMFLSVPSFFRALQTHAEAEFCVENVLFWKAATDFKGVFGAKDPVRRVSSLGHGHLIGSMKSILLAGKPKIMQKEAINVFNTYIAPGAPLEINVDSQVLIDLREDVFSFLVRPSPSDTKVVPEDVEISDALLESTKITPTTFDDAKRQIEKLIANDILPRFRCTDVGRAIWTEFQRQSIRQTRRIAMDVTMATLDDLKAVLRETLETRGVLSQLQARIRAEIFNALEDQEPDRPRLSNENMIVNELIREYLEFNGYQNTLSVFMPETGQPTPAPFEAPFLEQHLHIRPQPSGQHRLPLLYRIVKQLNEGRTHDRADAIKIAPVDIAGPGRAVIPPTVQSDFDPATGAPQALSFSHKG</sequence>
<reference evidence="7 8" key="1">
    <citation type="submission" date="2018-03" db="EMBL/GenBank/DDBJ databases">
        <authorList>
            <person name="Fogelqvist J."/>
        </authorList>
    </citation>
    <scope>NUCLEOTIDE SEQUENCE [LARGE SCALE GENOMIC DNA]</scope>
</reference>
<dbReference type="Proteomes" id="UP000290189">
    <property type="component" value="Unassembled WGS sequence"/>
</dbReference>
<evidence type="ECO:0000256" key="2">
    <source>
        <dbReference type="ARBA" id="ARBA00022490"/>
    </source>
</evidence>
<feature type="domain" description="RGS" evidence="6">
    <location>
        <begin position="291"/>
        <end position="453"/>
    </location>
</feature>
<evidence type="ECO:0000259" key="6">
    <source>
        <dbReference type="PROSITE" id="PS50132"/>
    </source>
</evidence>
<dbReference type="InterPro" id="IPR036305">
    <property type="entry name" value="RGS_sf"/>
</dbReference>
<comment type="subcellular location">
    <subcellularLocation>
        <location evidence="1">Cytoplasm</location>
        <location evidence="1">Cytoskeleton</location>
    </subcellularLocation>
</comment>